<dbReference type="AlphaFoldDB" id="A0A8G0LKU0"/>
<keyword evidence="3" id="KW-1185">Reference proteome</keyword>
<accession>A0A8G0LKU0</accession>
<protein>
    <submittedName>
        <fullName evidence="2">Uncharacterized protein</fullName>
    </submittedName>
</protein>
<dbReference type="Proteomes" id="UP000826661">
    <property type="component" value="Chromosome V"/>
</dbReference>
<organism evidence="2 3">
    <name type="scientific">Trichoderma simmonsii</name>
    <dbReference type="NCBI Taxonomy" id="1491479"/>
    <lineage>
        <taxon>Eukaryota</taxon>
        <taxon>Fungi</taxon>
        <taxon>Dikarya</taxon>
        <taxon>Ascomycota</taxon>
        <taxon>Pezizomycotina</taxon>
        <taxon>Sordariomycetes</taxon>
        <taxon>Hypocreomycetidae</taxon>
        <taxon>Hypocreales</taxon>
        <taxon>Hypocreaceae</taxon>
        <taxon>Trichoderma</taxon>
    </lineage>
</organism>
<proteinExistence type="predicted"/>
<evidence type="ECO:0000313" key="3">
    <source>
        <dbReference type="Proteomes" id="UP000826661"/>
    </source>
</evidence>
<feature type="region of interest" description="Disordered" evidence="1">
    <location>
        <begin position="1"/>
        <end position="31"/>
    </location>
</feature>
<evidence type="ECO:0000313" key="2">
    <source>
        <dbReference type="EMBL" id="QYT02598.1"/>
    </source>
</evidence>
<sequence length="116" mass="12808">MSQRLARRGLAPPTLGRAKIGNGKGSQPSHDAASFFFLDEQISPRQPQTRHLGLVLAHPKPIWSLHWLLLLLSILFGHRLFLSRRSLANGLPFCASAADTVISLRELALLNRNHGS</sequence>
<name>A0A8G0LKU0_9HYPO</name>
<dbReference type="EMBL" id="CP075868">
    <property type="protein sequence ID" value="QYT02598.1"/>
    <property type="molecule type" value="Genomic_DNA"/>
</dbReference>
<evidence type="ECO:0000256" key="1">
    <source>
        <dbReference type="SAM" id="MobiDB-lite"/>
    </source>
</evidence>
<gene>
    <name evidence="2" type="ORF">H0G86_009591</name>
</gene>
<reference evidence="2 3" key="1">
    <citation type="journal article" date="2021" name="BMC Genomics">
        <title>Telomere-to-telomere genome assembly of asparaginase-producing Trichoderma simmonsii.</title>
        <authorList>
            <person name="Chung D."/>
            <person name="Kwon Y.M."/>
            <person name="Yang Y."/>
        </authorList>
    </citation>
    <scope>NUCLEOTIDE SEQUENCE [LARGE SCALE GENOMIC DNA]</scope>
    <source>
        <strain evidence="2 3">GH-Sj1</strain>
    </source>
</reference>